<evidence type="ECO:0000259" key="2">
    <source>
        <dbReference type="Pfam" id="PF07811"/>
    </source>
</evidence>
<keyword evidence="4" id="KW-1185">Reference proteome</keyword>
<sequence>MRGGERGATSIELAILTPAVIGFFAAVVIAGRITLALQAADSAAYDAARTASLARTAAAAQPAATNAARASFSSQGITCTSLTVTANTNGFFVPVGQPATVTVTVTCVAMLSDVALPTMPGSTTLTSSFVSPLDRYRARG</sequence>
<accession>A0A8J3QC63</accession>
<protein>
    <submittedName>
        <fullName evidence="3">Membrane protein</fullName>
    </submittedName>
</protein>
<evidence type="ECO:0000313" key="4">
    <source>
        <dbReference type="Proteomes" id="UP000612899"/>
    </source>
</evidence>
<reference evidence="3" key="1">
    <citation type="submission" date="2021-01" db="EMBL/GenBank/DDBJ databases">
        <title>Whole genome shotgun sequence of Rhizocola hellebori NBRC 109834.</title>
        <authorList>
            <person name="Komaki H."/>
            <person name="Tamura T."/>
        </authorList>
    </citation>
    <scope>NUCLEOTIDE SEQUENCE</scope>
    <source>
        <strain evidence="3">NBRC 109834</strain>
    </source>
</reference>
<dbReference type="EMBL" id="BONY01000032">
    <property type="protein sequence ID" value="GIH07027.1"/>
    <property type="molecule type" value="Genomic_DNA"/>
</dbReference>
<evidence type="ECO:0000256" key="1">
    <source>
        <dbReference type="SAM" id="Phobius"/>
    </source>
</evidence>
<evidence type="ECO:0000313" key="3">
    <source>
        <dbReference type="EMBL" id="GIH07027.1"/>
    </source>
</evidence>
<gene>
    <name evidence="3" type="ORF">Rhe02_50940</name>
</gene>
<keyword evidence="1" id="KW-0812">Transmembrane</keyword>
<proteinExistence type="predicted"/>
<dbReference type="Proteomes" id="UP000612899">
    <property type="component" value="Unassembled WGS sequence"/>
</dbReference>
<dbReference type="InterPro" id="IPR012495">
    <property type="entry name" value="TadE-like_dom"/>
</dbReference>
<keyword evidence="1" id="KW-0472">Membrane</keyword>
<dbReference type="Pfam" id="PF07811">
    <property type="entry name" value="TadE"/>
    <property type="match status" value="1"/>
</dbReference>
<comment type="caution">
    <text evidence="3">The sequence shown here is derived from an EMBL/GenBank/DDBJ whole genome shotgun (WGS) entry which is preliminary data.</text>
</comment>
<feature type="domain" description="TadE-like" evidence="2">
    <location>
        <begin position="7"/>
        <end position="49"/>
    </location>
</feature>
<name>A0A8J3QC63_9ACTN</name>
<organism evidence="3 4">
    <name type="scientific">Rhizocola hellebori</name>
    <dbReference type="NCBI Taxonomy" id="1392758"/>
    <lineage>
        <taxon>Bacteria</taxon>
        <taxon>Bacillati</taxon>
        <taxon>Actinomycetota</taxon>
        <taxon>Actinomycetes</taxon>
        <taxon>Micromonosporales</taxon>
        <taxon>Micromonosporaceae</taxon>
        <taxon>Rhizocola</taxon>
    </lineage>
</organism>
<dbReference type="RefSeq" id="WP_203910826.1">
    <property type="nucleotide sequence ID" value="NZ_BONY01000032.1"/>
</dbReference>
<keyword evidence="1" id="KW-1133">Transmembrane helix</keyword>
<dbReference type="AlphaFoldDB" id="A0A8J3QC63"/>
<feature type="transmembrane region" description="Helical" evidence="1">
    <location>
        <begin position="12"/>
        <end position="33"/>
    </location>
</feature>